<dbReference type="GO" id="GO:0046656">
    <property type="term" value="P:folic acid biosynthetic process"/>
    <property type="evidence" value="ECO:0007669"/>
    <property type="project" value="InterPro"/>
</dbReference>
<keyword evidence="5" id="KW-0378">Hydrolase</keyword>
<evidence type="ECO:0000313" key="5">
    <source>
        <dbReference type="EMBL" id="SNB82359.1"/>
    </source>
</evidence>
<dbReference type="EC" id="3.6.1.-" evidence="5"/>
<dbReference type="GO" id="GO:0008828">
    <property type="term" value="F:dATP diphosphatase activity"/>
    <property type="evidence" value="ECO:0007669"/>
    <property type="project" value="InterPro"/>
</dbReference>
<dbReference type="EMBL" id="FXUV01000011">
    <property type="protein sequence ID" value="SMQ11923.1"/>
    <property type="molecule type" value="Genomic_DNA"/>
</dbReference>
<feature type="binding site" evidence="2">
    <location>
        <position position="56"/>
    </location>
    <ligand>
        <name>Mg(2+)</name>
        <dbReference type="ChEBI" id="CHEBI:18420"/>
    </ligand>
</feature>
<evidence type="ECO:0000313" key="6">
    <source>
        <dbReference type="Proteomes" id="UP000215450"/>
    </source>
</evidence>
<feature type="binding site" evidence="2">
    <location>
        <position position="60"/>
    </location>
    <ligand>
        <name>Mg(2+)</name>
        <dbReference type="ChEBI" id="CHEBI:18420"/>
    </ligand>
</feature>
<name>A0A238TDI1_9NEIS</name>
<dbReference type="SUPFAM" id="SSF55811">
    <property type="entry name" value="Nudix"/>
    <property type="match status" value="1"/>
</dbReference>
<dbReference type="EMBL" id="FXUV02000065">
    <property type="protein sequence ID" value="SNB82359.1"/>
    <property type="molecule type" value="Genomic_DNA"/>
</dbReference>
<evidence type="ECO:0000256" key="1">
    <source>
        <dbReference type="PIRSR" id="PIRSR603564-1"/>
    </source>
</evidence>
<feature type="binding site" evidence="1">
    <location>
        <position position="133"/>
    </location>
    <ligand>
        <name>substrate</name>
    </ligand>
</feature>
<dbReference type="STRING" id="1522312.GCA_900177895_01353"/>
<dbReference type="GO" id="GO:0046872">
    <property type="term" value="F:metal ion binding"/>
    <property type="evidence" value="ECO:0007669"/>
    <property type="project" value="UniProtKB-KW"/>
</dbReference>
<proteinExistence type="predicted"/>
<evidence type="ECO:0000313" key="4">
    <source>
        <dbReference type="EMBL" id="SMQ11923.1"/>
    </source>
</evidence>
<feature type="binding site" evidence="1">
    <location>
        <position position="39"/>
    </location>
    <ligand>
        <name>substrate</name>
    </ligand>
</feature>
<dbReference type="GO" id="GO:0019177">
    <property type="term" value="F:dihydroneopterin triphosphate pyrophosphohydrolase activity"/>
    <property type="evidence" value="ECO:0007669"/>
    <property type="project" value="InterPro"/>
</dbReference>
<comment type="cofactor">
    <cofactor evidence="2">
        <name>Mg(2+)</name>
        <dbReference type="ChEBI" id="CHEBI:18420"/>
    </cofactor>
    <text evidence="2">Binds 1 Mg(2+) ion per subunit.</text>
</comment>
<accession>A0A238TDI1</accession>
<reference evidence="5" key="2">
    <citation type="submission" date="2017-06" db="EMBL/GenBank/DDBJ databases">
        <authorList>
            <person name="Kim H.J."/>
            <person name="Triplett B.A."/>
        </authorList>
    </citation>
    <scope>NUCLEOTIDE SEQUENCE [LARGE SCALE GENOMIC DNA]</scope>
    <source>
        <strain evidence="5">Kingella_eburonensis</strain>
    </source>
</reference>
<dbReference type="Proteomes" id="UP000215450">
    <property type="component" value="Unassembled WGS sequence"/>
</dbReference>
<dbReference type="GeneID" id="83625449"/>
<dbReference type="CDD" id="cd04664">
    <property type="entry name" value="NUDIX_DHNTPase_like"/>
    <property type="match status" value="1"/>
</dbReference>
<dbReference type="Gene3D" id="3.90.79.10">
    <property type="entry name" value="Nucleoside Triphosphate Pyrophosphohydrolase"/>
    <property type="match status" value="1"/>
</dbReference>
<keyword evidence="2" id="KW-0460">Magnesium</keyword>
<dbReference type="AlphaFoldDB" id="A0A238TDI1"/>
<dbReference type="OrthoDB" id="7066556at2"/>
<feature type="binding site" evidence="2">
    <location>
        <position position="115"/>
    </location>
    <ligand>
        <name>Mg(2+)</name>
        <dbReference type="ChEBI" id="CHEBI:18420"/>
    </ligand>
</feature>
<dbReference type="InterPro" id="IPR000086">
    <property type="entry name" value="NUDIX_hydrolase_dom"/>
</dbReference>
<dbReference type="RefSeq" id="WP_032136726.1">
    <property type="nucleotide sequence ID" value="NZ_CCNJ01000031.1"/>
</dbReference>
<organism evidence="5 6">
    <name type="scientific">Kingella negevensis</name>
    <dbReference type="NCBI Taxonomy" id="1522312"/>
    <lineage>
        <taxon>Bacteria</taxon>
        <taxon>Pseudomonadati</taxon>
        <taxon>Pseudomonadota</taxon>
        <taxon>Betaproteobacteria</taxon>
        <taxon>Neisseriales</taxon>
        <taxon>Neisseriaceae</taxon>
        <taxon>Kingella</taxon>
    </lineage>
</organism>
<protein>
    <submittedName>
        <fullName evidence="5">Dihydroneopterin triphosphate pyrophosphatase</fullName>
        <ecNumber evidence="5">3.6.1.-</ecNumber>
    </submittedName>
</protein>
<feature type="domain" description="Nudix hydrolase" evidence="3">
    <location>
        <begin position="7"/>
        <end position="147"/>
    </location>
</feature>
<dbReference type="NCBIfam" id="NF006961">
    <property type="entry name" value="PRK09438.1"/>
    <property type="match status" value="1"/>
</dbReference>
<evidence type="ECO:0000259" key="3">
    <source>
        <dbReference type="PROSITE" id="PS51462"/>
    </source>
</evidence>
<dbReference type="PANTHER" id="PTHR43736:SF1">
    <property type="entry name" value="DIHYDRONEOPTERIN TRIPHOSPHATE DIPHOSPHATASE"/>
    <property type="match status" value="1"/>
</dbReference>
<dbReference type="PROSITE" id="PS51462">
    <property type="entry name" value="NUDIX"/>
    <property type="match status" value="1"/>
</dbReference>
<gene>
    <name evidence="5" type="primary">nudB</name>
    <name evidence="5" type="ORF">KEBURONENSIS_00507</name>
    <name evidence="4" type="ORF">KEBURONENSIS_00928</name>
</gene>
<dbReference type="PRINTS" id="PR01404">
    <property type="entry name" value="NPPPHYDRLASE"/>
</dbReference>
<dbReference type="InterPro" id="IPR015797">
    <property type="entry name" value="NUDIX_hydrolase-like_dom_sf"/>
</dbReference>
<keyword evidence="6" id="KW-1185">Reference proteome</keyword>
<sequence length="148" mass="17208">MQPENKKIPISVLVLLHNERGEVLLLNRLQPTGFWQSVTGSLDSWDEPPFQAALREVHEETGILLPENALRDWHFCTEYEIYAHWRHRYADGVTRNTEHWFSAQIDSGCEIVLSEHSECEWLPANAAAEKVFSLSNREIILQWSQPEK</sequence>
<feature type="binding site" evidence="1">
    <location>
        <position position="7"/>
    </location>
    <ligand>
        <name>substrate</name>
    </ligand>
</feature>
<dbReference type="InterPro" id="IPR003564">
    <property type="entry name" value="DHNTPase"/>
</dbReference>
<reference evidence="6" key="3">
    <citation type="submission" date="2017-06" db="EMBL/GenBank/DDBJ databases">
        <authorList>
            <person name="Laurent S."/>
        </authorList>
    </citation>
    <scope>NUCLEOTIDE SEQUENCE [LARGE SCALE GENOMIC DNA]</scope>
</reference>
<dbReference type="Pfam" id="PF00293">
    <property type="entry name" value="NUDIX"/>
    <property type="match status" value="1"/>
</dbReference>
<reference evidence="4" key="1">
    <citation type="submission" date="2017-05" db="EMBL/GenBank/DDBJ databases">
        <authorList>
            <person name="Song R."/>
            <person name="Chenine A.L."/>
            <person name="Ruprecht R.M."/>
        </authorList>
    </citation>
    <scope>NUCLEOTIDE SEQUENCE</scope>
    <source>
        <strain evidence="4">Kingella_eburonensis</strain>
    </source>
</reference>
<feature type="binding site" evidence="1">
    <location>
        <position position="28"/>
    </location>
    <ligand>
        <name>substrate</name>
    </ligand>
</feature>
<dbReference type="PANTHER" id="PTHR43736">
    <property type="entry name" value="ADP-RIBOSE PYROPHOSPHATASE"/>
    <property type="match status" value="1"/>
</dbReference>
<evidence type="ECO:0000256" key="2">
    <source>
        <dbReference type="PIRSR" id="PIRSR603564-2"/>
    </source>
</evidence>
<keyword evidence="2" id="KW-0479">Metal-binding</keyword>